<dbReference type="InterPro" id="IPR051055">
    <property type="entry name" value="PIF1_helicase"/>
</dbReference>
<organism evidence="2 3">
    <name type="scientific">Imperialibacter roseus</name>
    <dbReference type="NCBI Taxonomy" id="1324217"/>
    <lineage>
        <taxon>Bacteria</taxon>
        <taxon>Pseudomonadati</taxon>
        <taxon>Bacteroidota</taxon>
        <taxon>Cytophagia</taxon>
        <taxon>Cytophagales</taxon>
        <taxon>Flammeovirgaceae</taxon>
        <taxon>Imperialibacter</taxon>
    </lineage>
</organism>
<feature type="domain" description="AAA+ ATPase" evidence="1">
    <location>
        <begin position="14"/>
        <end position="170"/>
    </location>
</feature>
<dbReference type="PANTHER" id="PTHR47642">
    <property type="entry name" value="ATP-DEPENDENT DNA HELICASE"/>
    <property type="match status" value="1"/>
</dbReference>
<dbReference type="Gene3D" id="2.30.30.940">
    <property type="match status" value="1"/>
</dbReference>
<accession>A0ABZ0IH15</accession>
<reference evidence="2 3" key="1">
    <citation type="journal article" date="2023" name="Microbiol. Resour. Announc.">
        <title>Complete Genome Sequence of Imperialibacter roseus strain P4T.</title>
        <authorList>
            <person name="Tizabi D.R."/>
            <person name="Bachvaroff T."/>
            <person name="Hill R.T."/>
        </authorList>
    </citation>
    <scope>NUCLEOTIDE SEQUENCE [LARGE SCALE GENOMIC DNA]</scope>
    <source>
        <strain evidence="2 3">P4T</strain>
    </source>
</reference>
<protein>
    <submittedName>
        <fullName evidence="2">AAA family ATPase</fullName>
    </submittedName>
</protein>
<dbReference type="InterPro" id="IPR027785">
    <property type="entry name" value="UvrD-like_helicase_C"/>
</dbReference>
<dbReference type="EMBL" id="CP136051">
    <property type="protein sequence ID" value="WOK04335.1"/>
    <property type="molecule type" value="Genomic_DNA"/>
</dbReference>
<gene>
    <name evidence="2" type="ORF">RT717_14745</name>
</gene>
<dbReference type="RefSeq" id="WP_317487148.1">
    <property type="nucleotide sequence ID" value="NZ_CP136051.1"/>
</dbReference>
<dbReference type="CDD" id="cd17933">
    <property type="entry name" value="DEXSc_RecD-like"/>
    <property type="match status" value="1"/>
</dbReference>
<keyword evidence="3" id="KW-1185">Reference proteome</keyword>
<dbReference type="Pfam" id="PF13604">
    <property type="entry name" value="AAA_30"/>
    <property type="match status" value="1"/>
</dbReference>
<dbReference type="CDD" id="cd18809">
    <property type="entry name" value="SF1_C_RecD"/>
    <property type="match status" value="1"/>
</dbReference>
<dbReference type="PANTHER" id="PTHR47642:SF5">
    <property type="entry name" value="ATP-DEPENDENT DNA HELICASE"/>
    <property type="match status" value="1"/>
</dbReference>
<proteinExistence type="predicted"/>
<dbReference type="SUPFAM" id="SSF52540">
    <property type="entry name" value="P-loop containing nucleoside triphosphate hydrolases"/>
    <property type="match status" value="1"/>
</dbReference>
<dbReference type="SMART" id="SM00382">
    <property type="entry name" value="AAA"/>
    <property type="match status" value="1"/>
</dbReference>
<evidence type="ECO:0000313" key="3">
    <source>
        <dbReference type="Proteomes" id="UP001302349"/>
    </source>
</evidence>
<dbReference type="Proteomes" id="UP001302349">
    <property type="component" value="Chromosome"/>
</dbReference>
<dbReference type="Pfam" id="PF13538">
    <property type="entry name" value="UvrD_C_2"/>
    <property type="match status" value="1"/>
</dbReference>
<evidence type="ECO:0000313" key="2">
    <source>
        <dbReference type="EMBL" id="WOK04335.1"/>
    </source>
</evidence>
<dbReference type="Gene3D" id="3.40.50.300">
    <property type="entry name" value="P-loop containing nucleotide triphosphate hydrolases"/>
    <property type="match status" value="3"/>
</dbReference>
<dbReference type="InterPro" id="IPR003593">
    <property type="entry name" value="AAA+_ATPase"/>
</dbReference>
<sequence length="445" mass="50778">MGLLDELLNDEKPGPQILLLRGYAGTGKTTLVSQLVNVLPLFNRKYSLLAPTGRAAKVMSGYAKRSAFTIHKVIYKQTSEPGSQNLKFSRQKNYQKDTIFIVDEASMLSNESDFGQNGLLADLMEYVFEKETNRLILVGDVAQLPPVGQIESPAMSSAYLRSQFHVDVKEVELTEVLRQEKASGILENATALRELIKAENYTPRFVTRPFKDIFRMTSEKLEEGLRYAYDKFGQENTIIICRSNKSAVMYNQYIRRQIHFMEDEINAGDILLATRNNYFYFPEDAPGGFLANGDFVEIMKIISFQEAYGFRFADLELRMIDYDAGKFEAKVLLESLHAPTPSIGPEDHKKLYEEVLKDYEDLVNKKERAEALKKDPFLNALQVKFAYALTCHKSQGGQWQAVFVDQGYVKDNMINQDFVRWLYTAVTRATDEVFLVNFDAKFFAG</sequence>
<name>A0ABZ0IH15_9BACT</name>
<dbReference type="InterPro" id="IPR027417">
    <property type="entry name" value="P-loop_NTPase"/>
</dbReference>
<evidence type="ECO:0000259" key="1">
    <source>
        <dbReference type="SMART" id="SM00382"/>
    </source>
</evidence>